<feature type="signal peptide" evidence="2">
    <location>
        <begin position="1"/>
        <end position="26"/>
    </location>
</feature>
<accession>A0ABP9BEH4</accession>
<reference evidence="4" key="1">
    <citation type="journal article" date="2019" name="Int. J. Syst. Evol. Microbiol.">
        <title>The Global Catalogue of Microorganisms (GCM) 10K type strain sequencing project: providing services to taxonomists for standard genome sequencing and annotation.</title>
        <authorList>
            <consortium name="The Broad Institute Genomics Platform"/>
            <consortium name="The Broad Institute Genome Sequencing Center for Infectious Disease"/>
            <person name="Wu L."/>
            <person name="Ma J."/>
        </authorList>
    </citation>
    <scope>NUCLEOTIDE SEQUENCE [LARGE SCALE GENOMIC DNA]</scope>
    <source>
        <strain evidence="4">JCM 17979</strain>
    </source>
</reference>
<comment type="caution">
    <text evidence="3">The sequence shown here is derived from an EMBL/GenBank/DDBJ whole genome shotgun (WGS) entry which is preliminary data.</text>
</comment>
<dbReference type="RefSeq" id="WP_345417039.1">
    <property type="nucleotide sequence ID" value="NZ_BAABHO010000025.1"/>
</dbReference>
<sequence length="113" mass="10945">MDLRRLPVLAGPVLAGLLVLGGCAGAPDAAAPTATAAPAAAAPASGGQAPCTTRMRPGAGNTGGLTLTPEAREEIARLQQGGQAGSAPDPALAARLADAADRVGRATRPCADR</sequence>
<evidence type="ECO:0000313" key="3">
    <source>
        <dbReference type="EMBL" id="GAA4794333.1"/>
    </source>
</evidence>
<evidence type="ECO:0000313" key="4">
    <source>
        <dbReference type="Proteomes" id="UP001500928"/>
    </source>
</evidence>
<feature type="compositionally biased region" description="Low complexity" evidence="1">
    <location>
        <begin position="29"/>
        <end position="50"/>
    </location>
</feature>
<dbReference type="Proteomes" id="UP001500928">
    <property type="component" value="Unassembled WGS sequence"/>
</dbReference>
<evidence type="ECO:0000256" key="1">
    <source>
        <dbReference type="SAM" id="MobiDB-lite"/>
    </source>
</evidence>
<evidence type="ECO:0000256" key="2">
    <source>
        <dbReference type="SAM" id="SignalP"/>
    </source>
</evidence>
<keyword evidence="2" id="KW-0732">Signal</keyword>
<proteinExistence type="predicted"/>
<protein>
    <submittedName>
        <fullName evidence="3">Uncharacterized protein</fullName>
    </submittedName>
</protein>
<keyword evidence="4" id="KW-1185">Reference proteome</keyword>
<dbReference type="PROSITE" id="PS51257">
    <property type="entry name" value="PROKAR_LIPOPROTEIN"/>
    <property type="match status" value="1"/>
</dbReference>
<gene>
    <name evidence="3" type="ORF">GCM10023200_32860</name>
</gene>
<feature type="region of interest" description="Disordered" evidence="1">
    <location>
        <begin position="29"/>
        <end position="65"/>
    </location>
</feature>
<feature type="chain" id="PRO_5047281075" evidence="2">
    <location>
        <begin position="27"/>
        <end position="113"/>
    </location>
</feature>
<dbReference type="EMBL" id="BAABHO010000025">
    <property type="protein sequence ID" value="GAA4794333.1"/>
    <property type="molecule type" value="Genomic_DNA"/>
</dbReference>
<organism evidence="3 4">
    <name type="scientific">Actinomycetospora chlora</name>
    <dbReference type="NCBI Taxonomy" id="663608"/>
    <lineage>
        <taxon>Bacteria</taxon>
        <taxon>Bacillati</taxon>
        <taxon>Actinomycetota</taxon>
        <taxon>Actinomycetes</taxon>
        <taxon>Pseudonocardiales</taxon>
        <taxon>Pseudonocardiaceae</taxon>
        <taxon>Actinomycetospora</taxon>
    </lineage>
</organism>
<name>A0ABP9BEH4_9PSEU</name>